<gene>
    <name evidence="1" type="primary">RvY_09578-1</name>
    <name evidence="1" type="synonym">RvY_09578.1</name>
    <name evidence="1" type="ORF">RvY_09578</name>
</gene>
<accession>A0A1D1V9T2</accession>
<organism evidence="1 2">
    <name type="scientific">Ramazzottius varieornatus</name>
    <name type="common">Water bear</name>
    <name type="synonym">Tardigrade</name>
    <dbReference type="NCBI Taxonomy" id="947166"/>
    <lineage>
        <taxon>Eukaryota</taxon>
        <taxon>Metazoa</taxon>
        <taxon>Ecdysozoa</taxon>
        <taxon>Tardigrada</taxon>
        <taxon>Eutardigrada</taxon>
        <taxon>Parachela</taxon>
        <taxon>Hypsibioidea</taxon>
        <taxon>Ramazzottiidae</taxon>
        <taxon>Ramazzottius</taxon>
    </lineage>
</organism>
<sequence>MQVQENAPEVVVSWSCDEDALMVHNDPWQITGCFFFPIKLKDFKHILLGSPGNLRRTVFQSKQDVKAASQESQWQVSGRCTRSTTVDEHGATEAESTWAFVPRGLHLDIFNHFDVFRLQRLVVNTQHSEQTIFEFLPFRDSKLDFESRVFKSWKSVQVLEEHSSPGRAFKSWKSGLKFQEKQKQNRTELFSLFCFWFTPTETGLPESWKFHDCILVFHHRFRENCARPSTLSVFLWRLTCESMNFRFATWLSWSTEM</sequence>
<evidence type="ECO:0000313" key="1">
    <source>
        <dbReference type="EMBL" id="GAU98429.1"/>
    </source>
</evidence>
<comment type="caution">
    <text evidence="1">The sequence shown here is derived from an EMBL/GenBank/DDBJ whole genome shotgun (WGS) entry which is preliminary data.</text>
</comment>
<evidence type="ECO:0000313" key="2">
    <source>
        <dbReference type="Proteomes" id="UP000186922"/>
    </source>
</evidence>
<protein>
    <submittedName>
        <fullName evidence="1">Uncharacterized protein</fullName>
    </submittedName>
</protein>
<dbReference type="Proteomes" id="UP000186922">
    <property type="component" value="Unassembled WGS sequence"/>
</dbReference>
<proteinExistence type="predicted"/>
<dbReference type="AlphaFoldDB" id="A0A1D1V9T2"/>
<reference evidence="1 2" key="1">
    <citation type="journal article" date="2016" name="Nat. Commun.">
        <title>Extremotolerant tardigrade genome and improved radiotolerance of human cultured cells by tardigrade-unique protein.</title>
        <authorList>
            <person name="Hashimoto T."/>
            <person name="Horikawa D.D."/>
            <person name="Saito Y."/>
            <person name="Kuwahara H."/>
            <person name="Kozuka-Hata H."/>
            <person name="Shin-I T."/>
            <person name="Minakuchi Y."/>
            <person name="Ohishi K."/>
            <person name="Motoyama A."/>
            <person name="Aizu T."/>
            <person name="Enomoto A."/>
            <person name="Kondo K."/>
            <person name="Tanaka S."/>
            <person name="Hara Y."/>
            <person name="Koshikawa S."/>
            <person name="Sagara H."/>
            <person name="Miura T."/>
            <person name="Yokobori S."/>
            <person name="Miyagawa K."/>
            <person name="Suzuki Y."/>
            <person name="Kubo T."/>
            <person name="Oyama M."/>
            <person name="Kohara Y."/>
            <person name="Fujiyama A."/>
            <person name="Arakawa K."/>
            <person name="Katayama T."/>
            <person name="Toyoda A."/>
            <person name="Kunieda T."/>
        </authorList>
    </citation>
    <scope>NUCLEOTIDE SEQUENCE [LARGE SCALE GENOMIC DNA]</scope>
    <source>
        <strain evidence="1 2">YOKOZUNA-1</strain>
    </source>
</reference>
<keyword evidence="2" id="KW-1185">Reference proteome</keyword>
<name>A0A1D1V9T2_RAMVA</name>
<dbReference type="EMBL" id="BDGG01000004">
    <property type="protein sequence ID" value="GAU98429.1"/>
    <property type="molecule type" value="Genomic_DNA"/>
</dbReference>